<reference evidence="3" key="2">
    <citation type="submission" date="2015-08" db="UniProtKB">
        <authorList>
            <consortium name="WormBaseParasite"/>
        </authorList>
    </citation>
    <scope>IDENTIFICATION</scope>
</reference>
<accession>A0A0K0G0C6</accession>
<dbReference type="WBParaSite" id="SVE_1816100.1">
    <property type="protein sequence ID" value="SVE_1816100.1"/>
    <property type="gene ID" value="SVE_1816100"/>
</dbReference>
<dbReference type="AlphaFoldDB" id="A0A0K0G0C6"/>
<dbReference type="Proteomes" id="UP000035680">
    <property type="component" value="Unassembled WGS sequence"/>
</dbReference>
<evidence type="ECO:0000256" key="1">
    <source>
        <dbReference type="SAM" id="Coils"/>
    </source>
</evidence>
<sequence length="106" mass="12101">MNLNDSEILFSDDDIFVIPTDGKTCHNKTDNLNVLRNVALYISSIIDALDKKLNNFINNINKRFDDIEKKMNEIKANNNLLGEKISLLKTDINTTNRSNDCIGKRD</sequence>
<feature type="coiled-coil region" evidence="1">
    <location>
        <begin position="57"/>
        <end position="84"/>
    </location>
</feature>
<keyword evidence="1" id="KW-0175">Coiled coil</keyword>
<evidence type="ECO:0000313" key="2">
    <source>
        <dbReference type="Proteomes" id="UP000035680"/>
    </source>
</evidence>
<evidence type="ECO:0000313" key="3">
    <source>
        <dbReference type="WBParaSite" id="SVE_1816100.1"/>
    </source>
</evidence>
<dbReference type="SUPFAM" id="SSF58064">
    <property type="entry name" value="Influenza hemagglutinin (stalk)"/>
    <property type="match status" value="1"/>
</dbReference>
<dbReference type="Gene3D" id="3.90.20.10">
    <property type="match status" value="1"/>
</dbReference>
<reference evidence="2" key="1">
    <citation type="submission" date="2014-07" db="EMBL/GenBank/DDBJ databases">
        <authorList>
            <person name="Martin A.A"/>
            <person name="De Silva N."/>
        </authorList>
    </citation>
    <scope>NUCLEOTIDE SEQUENCE</scope>
</reference>
<proteinExistence type="predicted"/>
<organism evidence="2 3">
    <name type="scientific">Strongyloides venezuelensis</name>
    <name type="common">Threadworm</name>
    <dbReference type="NCBI Taxonomy" id="75913"/>
    <lineage>
        <taxon>Eukaryota</taxon>
        <taxon>Metazoa</taxon>
        <taxon>Ecdysozoa</taxon>
        <taxon>Nematoda</taxon>
        <taxon>Chromadorea</taxon>
        <taxon>Rhabditida</taxon>
        <taxon>Tylenchina</taxon>
        <taxon>Panagrolaimomorpha</taxon>
        <taxon>Strongyloidoidea</taxon>
        <taxon>Strongyloididae</taxon>
        <taxon>Strongyloides</taxon>
    </lineage>
</organism>
<name>A0A0K0G0C6_STRVS</name>
<protein>
    <submittedName>
        <fullName evidence="3">t-SNARE coiled-coil homology domain-containing protein</fullName>
    </submittedName>
</protein>
<keyword evidence="2" id="KW-1185">Reference proteome</keyword>